<dbReference type="EMBL" id="JABFOR010000005">
    <property type="protein sequence ID" value="NOJ70075.1"/>
    <property type="molecule type" value="Genomic_DNA"/>
</dbReference>
<dbReference type="SFLD" id="SFLDS00003">
    <property type="entry name" value="Haloacid_Dehalogenase"/>
    <property type="match status" value="1"/>
</dbReference>
<reference evidence="4 5" key="1">
    <citation type="submission" date="2020-05" db="EMBL/GenBank/DDBJ databases">
        <title>Whole genome sequencing and identification of novel metabolites from Paenibacillus alvei strain JR949.</title>
        <authorList>
            <person name="Rajendhran J."/>
            <person name="Sree Pranav P."/>
            <person name="Mahalakshmi B."/>
            <person name="Karthikeyan R."/>
        </authorList>
    </citation>
    <scope>NUCLEOTIDE SEQUENCE [LARGE SCALE GENOMIC DNA]</scope>
    <source>
        <strain evidence="4 5">JR949</strain>
    </source>
</reference>
<comment type="similarity">
    <text evidence="1">Belongs to the HAD-like hydrolase superfamily. CbbY/CbbZ/Gph/YieH family.</text>
</comment>
<dbReference type="SFLD" id="SFLDG01129">
    <property type="entry name" value="C1.5:_HAD__Beta-PGM__Phosphata"/>
    <property type="match status" value="1"/>
</dbReference>
<dbReference type="PANTHER" id="PTHR18901">
    <property type="entry name" value="2-DEOXYGLUCOSE-6-PHOSPHATE PHOSPHATASE 2"/>
    <property type="match status" value="1"/>
</dbReference>
<dbReference type="InterPro" id="IPR006439">
    <property type="entry name" value="HAD-SF_hydro_IA"/>
</dbReference>
<dbReference type="FunFam" id="3.40.50.1000:FF:000036">
    <property type="entry name" value="HAD family hydrolase"/>
    <property type="match status" value="1"/>
</dbReference>
<evidence type="ECO:0000313" key="4">
    <source>
        <dbReference type="EMBL" id="NOJ70075.1"/>
    </source>
</evidence>
<dbReference type="PRINTS" id="PR00413">
    <property type="entry name" value="HADHALOGNASE"/>
</dbReference>
<sequence>MIKAVIFDFDGLIVDTETAWYESYSKVSKAYGVDLNIDVWGQCVGASFEEFDPLDYIVEHADRQVDREAFKQEADVVFADIMDHTQLRPGVVDYLEEAKRSGLRIALASSSNRNWVESYLDRFNIRSYFEVVNTSDDVERIKPAPDLYEKTIRELGINGFEAVAFEDSFHGMTAAKAAGVYCVVVPNQVTSHMEFVGSDGRLSSMAEKDLHAAITTIAALSQAEAHNHS</sequence>
<gene>
    <name evidence="4" type="ORF">HMI46_05860</name>
</gene>
<evidence type="ECO:0000256" key="1">
    <source>
        <dbReference type="ARBA" id="ARBA00006171"/>
    </source>
</evidence>
<evidence type="ECO:0000256" key="2">
    <source>
        <dbReference type="ARBA" id="ARBA00022723"/>
    </source>
</evidence>
<organism evidence="4 5">
    <name type="scientific">Paenibacillus alvei</name>
    <name type="common">Bacillus alvei</name>
    <dbReference type="NCBI Taxonomy" id="44250"/>
    <lineage>
        <taxon>Bacteria</taxon>
        <taxon>Bacillati</taxon>
        <taxon>Bacillota</taxon>
        <taxon>Bacilli</taxon>
        <taxon>Bacillales</taxon>
        <taxon>Paenibacillaceae</taxon>
        <taxon>Paenibacillus</taxon>
    </lineage>
</organism>
<dbReference type="InterPro" id="IPR023214">
    <property type="entry name" value="HAD_sf"/>
</dbReference>
<dbReference type="Gene3D" id="3.40.50.1000">
    <property type="entry name" value="HAD superfamily/HAD-like"/>
    <property type="match status" value="1"/>
</dbReference>
<dbReference type="SUPFAM" id="SSF56784">
    <property type="entry name" value="HAD-like"/>
    <property type="match status" value="1"/>
</dbReference>
<dbReference type="AlphaFoldDB" id="A0AAP7DHR2"/>
<dbReference type="SFLD" id="SFLDG01135">
    <property type="entry name" value="C1.5.6:_HAD__Beta-PGM__Phospha"/>
    <property type="match status" value="1"/>
</dbReference>
<comment type="caution">
    <text evidence="4">The sequence shown here is derived from an EMBL/GenBank/DDBJ whole genome shotgun (WGS) entry which is preliminary data.</text>
</comment>
<dbReference type="InterPro" id="IPR036412">
    <property type="entry name" value="HAD-like_sf"/>
</dbReference>
<dbReference type="GO" id="GO:0046872">
    <property type="term" value="F:metal ion binding"/>
    <property type="evidence" value="ECO:0007669"/>
    <property type="project" value="UniProtKB-KW"/>
</dbReference>
<dbReference type="Proteomes" id="UP000552038">
    <property type="component" value="Unassembled WGS sequence"/>
</dbReference>
<evidence type="ECO:0000256" key="3">
    <source>
        <dbReference type="ARBA" id="ARBA00022801"/>
    </source>
</evidence>
<protein>
    <submittedName>
        <fullName evidence="4">HAD family hydrolase</fullName>
    </submittedName>
</protein>
<keyword evidence="3 4" id="KW-0378">Hydrolase</keyword>
<dbReference type="NCBIfam" id="TIGR01509">
    <property type="entry name" value="HAD-SF-IA-v3"/>
    <property type="match status" value="1"/>
</dbReference>
<dbReference type="PANTHER" id="PTHR18901:SF38">
    <property type="entry name" value="PSEUDOURIDINE-5'-PHOSPHATASE"/>
    <property type="match status" value="1"/>
</dbReference>
<dbReference type="CDD" id="cd16423">
    <property type="entry name" value="HAD_BPGM-like"/>
    <property type="match status" value="1"/>
</dbReference>
<dbReference type="InterPro" id="IPR023198">
    <property type="entry name" value="PGP-like_dom2"/>
</dbReference>
<dbReference type="GO" id="GO:0016787">
    <property type="term" value="F:hydrolase activity"/>
    <property type="evidence" value="ECO:0007669"/>
    <property type="project" value="UniProtKB-KW"/>
</dbReference>
<dbReference type="Gene3D" id="1.10.150.240">
    <property type="entry name" value="Putative phosphatase, domain 2"/>
    <property type="match status" value="1"/>
</dbReference>
<dbReference type="Pfam" id="PF13419">
    <property type="entry name" value="HAD_2"/>
    <property type="match status" value="1"/>
</dbReference>
<evidence type="ECO:0000313" key="5">
    <source>
        <dbReference type="Proteomes" id="UP000552038"/>
    </source>
</evidence>
<accession>A0AAP7DHR2</accession>
<dbReference type="RefSeq" id="WP_163976169.1">
    <property type="nucleotide sequence ID" value="NZ_JABFOR010000005.1"/>
</dbReference>
<proteinExistence type="inferred from homology"/>
<name>A0AAP7DHR2_PAEAL</name>
<keyword evidence="2" id="KW-0479">Metal-binding</keyword>
<dbReference type="InterPro" id="IPR041492">
    <property type="entry name" value="HAD_2"/>
</dbReference>